<dbReference type="AlphaFoldDB" id="A0A2T3MV75"/>
<gene>
    <name evidence="1" type="ORF">C9I89_15780</name>
</gene>
<dbReference type="PANTHER" id="PTHR38471">
    <property type="entry name" value="FOUR HELIX BUNDLE PROTEIN"/>
    <property type="match status" value="1"/>
</dbReference>
<organism evidence="1 2">
    <name type="scientific">Photobacterium lipolyticum</name>
    <dbReference type="NCBI Taxonomy" id="266810"/>
    <lineage>
        <taxon>Bacteria</taxon>
        <taxon>Pseudomonadati</taxon>
        <taxon>Pseudomonadota</taxon>
        <taxon>Gammaproteobacteria</taxon>
        <taxon>Vibrionales</taxon>
        <taxon>Vibrionaceae</taxon>
        <taxon>Photobacterium</taxon>
    </lineage>
</organism>
<evidence type="ECO:0000313" key="2">
    <source>
        <dbReference type="Proteomes" id="UP000240904"/>
    </source>
</evidence>
<dbReference type="CDD" id="cd16377">
    <property type="entry name" value="23S_rRNA_IVP_like"/>
    <property type="match status" value="1"/>
</dbReference>
<evidence type="ECO:0000313" key="1">
    <source>
        <dbReference type="EMBL" id="PSW03852.1"/>
    </source>
</evidence>
<dbReference type="NCBIfam" id="TIGR02436">
    <property type="entry name" value="four helix bundle protein"/>
    <property type="match status" value="1"/>
</dbReference>
<sequence>MHFRKLDVWQRSYQLALSVCKEVKSCKDYGLKDQISRSSVSVPSNIAEGAERQTAKDNIRFLYFAKGSCGELLTQLMLARDLNYIPEQRADALINESIEVSRMIGGLIKYRSSQIKEDCGEYEL</sequence>
<comment type="caution">
    <text evidence="1">The sequence shown here is derived from an EMBL/GenBank/DDBJ whole genome shotgun (WGS) entry which is preliminary data.</text>
</comment>
<name>A0A2T3MV75_9GAMM</name>
<dbReference type="SUPFAM" id="SSF158446">
    <property type="entry name" value="IVS-encoded protein-like"/>
    <property type="match status" value="1"/>
</dbReference>
<dbReference type="EMBL" id="PYMC01000012">
    <property type="protein sequence ID" value="PSW03852.1"/>
    <property type="molecule type" value="Genomic_DNA"/>
</dbReference>
<dbReference type="OrthoDB" id="160990at2"/>
<dbReference type="PANTHER" id="PTHR38471:SF2">
    <property type="entry name" value="FOUR HELIX BUNDLE PROTEIN"/>
    <property type="match status" value="1"/>
</dbReference>
<protein>
    <submittedName>
        <fullName evidence="1">Diversity-generating retroelement protein bAvd family protein</fullName>
    </submittedName>
</protein>
<reference evidence="1 2" key="1">
    <citation type="submission" date="2018-03" db="EMBL/GenBank/DDBJ databases">
        <title>Whole genome sequencing of Histamine producing bacteria.</title>
        <authorList>
            <person name="Butler K."/>
        </authorList>
    </citation>
    <scope>NUCLEOTIDE SEQUENCE [LARGE SCALE GENOMIC DNA]</scope>
    <source>
        <strain evidence="1 2">DSM 16190</strain>
    </source>
</reference>
<keyword evidence="2" id="KW-1185">Reference proteome</keyword>
<dbReference type="InterPro" id="IPR036583">
    <property type="entry name" value="23S_rRNA_IVS_sf"/>
</dbReference>
<dbReference type="InterPro" id="IPR012657">
    <property type="entry name" value="23S_rRNA-intervening_sequence"/>
</dbReference>
<dbReference type="Pfam" id="PF05635">
    <property type="entry name" value="23S_rRNA_IVP"/>
    <property type="match status" value="1"/>
</dbReference>
<dbReference type="Gene3D" id="1.20.1440.60">
    <property type="entry name" value="23S rRNA-intervening sequence"/>
    <property type="match status" value="1"/>
</dbReference>
<dbReference type="RefSeq" id="WP_107284285.1">
    <property type="nucleotide sequence ID" value="NZ_PYMC01000012.1"/>
</dbReference>
<dbReference type="Proteomes" id="UP000240904">
    <property type="component" value="Unassembled WGS sequence"/>
</dbReference>
<dbReference type="NCBIfam" id="NF008912">
    <property type="entry name" value="PRK12275.1-6"/>
    <property type="match status" value="1"/>
</dbReference>
<accession>A0A2T3MV75</accession>
<proteinExistence type="predicted"/>